<dbReference type="RefSeq" id="XP_035828809.1">
    <property type="nucleotide sequence ID" value="XM_035972916.1"/>
</dbReference>
<name>A0ABM1W2B6_APLCA</name>
<dbReference type="SUPFAM" id="SSF56436">
    <property type="entry name" value="C-type lectin-like"/>
    <property type="match status" value="1"/>
</dbReference>
<protein>
    <submittedName>
        <fullName evidence="2">Uncharacterized protein LOC118478753</fullName>
    </submittedName>
</protein>
<reference evidence="2" key="1">
    <citation type="submission" date="2025-08" db="UniProtKB">
        <authorList>
            <consortium name="RefSeq"/>
        </authorList>
    </citation>
    <scope>IDENTIFICATION</scope>
</reference>
<proteinExistence type="predicted"/>
<dbReference type="InterPro" id="IPR016187">
    <property type="entry name" value="CTDL_fold"/>
</dbReference>
<keyword evidence="1" id="KW-1185">Reference proteome</keyword>
<evidence type="ECO:0000313" key="2">
    <source>
        <dbReference type="RefSeq" id="XP_035828809.1"/>
    </source>
</evidence>
<organism evidence="1 2">
    <name type="scientific">Aplysia californica</name>
    <name type="common">California sea hare</name>
    <dbReference type="NCBI Taxonomy" id="6500"/>
    <lineage>
        <taxon>Eukaryota</taxon>
        <taxon>Metazoa</taxon>
        <taxon>Spiralia</taxon>
        <taxon>Lophotrochozoa</taxon>
        <taxon>Mollusca</taxon>
        <taxon>Gastropoda</taxon>
        <taxon>Heterobranchia</taxon>
        <taxon>Euthyneura</taxon>
        <taxon>Tectipleura</taxon>
        <taxon>Aplysiida</taxon>
        <taxon>Aplysioidea</taxon>
        <taxon>Aplysiidae</taxon>
        <taxon>Aplysia</taxon>
    </lineage>
</organism>
<dbReference type="Proteomes" id="UP000694888">
    <property type="component" value="Unplaced"/>
</dbReference>
<gene>
    <name evidence="2" type="primary">LOC118478753</name>
</gene>
<accession>A0ABM1W2B6</accession>
<evidence type="ECO:0000313" key="1">
    <source>
        <dbReference type="Proteomes" id="UP000694888"/>
    </source>
</evidence>
<dbReference type="GeneID" id="118478753"/>
<sequence length="126" mass="14497">MWPFHKALRLRTPLRNVDDLQAVISGSALLILLVFTRTVSCGFTEFNVNGKEYLLSHGMKQFSETERVCATVNATTALFRDNSDILELQRQLRDRSEYDSSIMWVKTRLTYTGSGKFIWVIRSGLF</sequence>